<keyword evidence="8" id="KW-1185">Reference proteome</keyword>
<keyword evidence="2" id="KW-0663">Pyridoxal phosphate</keyword>
<evidence type="ECO:0000256" key="1">
    <source>
        <dbReference type="ARBA" id="ARBA00005384"/>
    </source>
</evidence>
<dbReference type="InterPro" id="IPR015424">
    <property type="entry name" value="PyrdxlP-dep_Trfase"/>
</dbReference>
<dbReference type="CDD" id="cd00609">
    <property type="entry name" value="AAT_like"/>
    <property type="match status" value="1"/>
</dbReference>
<dbReference type="PRINTS" id="PR00035">
    <property type="entry name" value="HTHGNTR"/>
</dbReference>
<evidence type="ECO:0000256" key="2">
    <source>
        <dbReference type="ARBA" id="ARBA00022898"/>
    </source>
</evidence>
<dbReference type="OrthoDB" id="9808770at2"/>
<dbReference type="InterPro" id="IPR015421">
    <property type="entry name" value="PyrdxlP-dep_Trfase_major"/>
</dbReference>
<evidence type="ECO:0000313" key="8">
    <source>
        <dbReference type="Proteomes" id="UP000051260"/>
    </source>
</evidence>
<keyword evidence="5" id="KW-0804">Transcription</keyword>
<dbReference type="InterPro" id="IPR036388">
    <property type="entry name" value="WH-like_DNA-bd_sf"/>
</dbReference>
<dbReference type="GO" id="GO:0030170">
    <property type="term" value="F:pyridoxal phosphate binding"/>
    <property type="evidence" value="ECO:0007669"/>
    <property type="project" value="InterPro"/>
</dbReference>
<keyword evidence="3" id="KW-0805">Transcription regulation</keyword>
<comment type="similarity">
    <text evidence="1">In the C-terminal section; belongs to the class-I pyridoxal-phosphate-dependent aminotransferase family.</text>
</comment>
<evidence type="ECO:0000256" key="4">
    <source>
        <dbReference type="ARBA" id="ARBA00023125"/>
    </source>
</evidence>
<accession>A0A0P1J069</accession>
<dbReference type="InterPro" id="IPR051446">
    <property type="entry name" value="HTH_trans_reg/aminotransferase"/>
</dbReference>
<gene>
    <name evidence="7" type="primary">gabR_1</name>
    <name evidence="7" type="ORF">RUE5091_04098</name>
</gene>
<dbReference type="Pfam" id="PF00155">
    <property type="entry name" value="Aminotran_1_2"/>
    <property type="match status" value="1"/>
</dbReference>
<dbReference type="PROSITE" id="PS50949">
    <property type="entry name" value="HTH_GNTR"/>
    <property type="match status" value="1"/>
</dbReference>
<dbReference type="EMBL" id="CYUD01000017">
    <property type="protein sequence ID" value="CUK17299.1"/>
    <property type="molecule type" value="Genomic_DNA"/>
</dbReference>
<sequence length="478" mass="52861">MSNLETFSKANLSRDLFAISLDSSLKTPLQAQLLEALRGLISMSPDLVGARLPASRTLASELSISRTTVQAVYDQMISEGYLVTRQGSGTYVASEITHLSQPHPIPRDADPTTHAWRPFQTGLPDQTLLPHRQWARHLERAWRSPTPELLARPDPLGWHPLRAAISDHLAAWRHLSCDPGQVVITSGAREAFEVVFHGLLGAGKRVAIEDPCWPKLHTILTDTGNSAHPVRIDQDGLDVPRLPIGAHATIVTPSRHYPTGVSLPLPRRVALLDWARQTGAMVIEDDYDSEFRYRGQPLPSLSGLDGLNNTIYLGSFSKLVSPALRIGYLVVPKHMLQNTRTYLDHVGARASLIPQPALATFMNSGEFAMHLRRMRRVYARRQNHLLSALAPVSNLLKLQPDSSGMHLCVELRTALSNRMTDVEISKRADERGLRISALSEQCVLPRKIQGLLLGYAAFEEDIISNAADRLATIIQPPC</sequence>
<dbReference type="InterPro" id="IPR036390">
    <property type="entry name" value="WH_DNA-bd_sf"/>
</dbReference>
<feature type="domain" description="HTH gntR-type" evidence="6">
    <location>
        <begin position="27"/>
        <end position="95"/>
    </location>
</feature>
<dbReference type="AlphaFoldDB" id="A0A0P1J069"/>
<evidence type="ECO:0000313" key="7">
    <source>
        <dbReference type="EMBL" id="CUK17299.1"/>
    </source>
</evidence>
<dbReference type="SUPFAM" id="SSF46785">
    <property type="entry name" value="Winged helix' DNA-binding domain"/>
    <property type="match status" value="1"/>
</dbReference>
<reference evidence="8" key="1">
    <citation type="submission" date="2015-09" db="EMBL/GenBank/DDBJ databases">
        <authorList>
            <person name="Rodrigo-Torres L."/>
            <person name="Arahal D.R."/>
        </authorList>
    </citation>
    <scope>NUCLEOTIDE SEQUENCE [LARGE SCALE GENOMIC DNA]</scope>
    <source>
        <strain evidence="8">CECT 5091</strain>
    </source>
</reference>
<dbReference type="InterPro" id="IPR000524">
    <property type="entry name" value="Tscrpt_reg_HTH_GntR"/>
</dbReference>
<dbReference type="CDD" id="cd07377">
    <property type="entry name" value="WHTH_GntR"/>
    <property type="match status" value="1"/>
</dbReference>
<dbReference type="InterPro" id="IPR004839">
    <property type="entry name" value="Aminotransferase_I/II_large"/>
</dbReference>
<evidence type="ECO:0000256" key="3">
    <source>
        <dbReference type="ARBA" id="ARBA00023015"/>
    </source>
</evidence>
<dbReference type="Pfam" id="PF00392">
    <property type="entry name" value="GntR"/>
    <property type="match status" value="1"/>
</dbReference>
<dbReference type="Gene3D" id="1.10.10.10">
    <property type="entry name" value="Winged helix-like DNA-binding domain superfamily/Winged helix DNA-binding domain"/>
    <property type="match status" value="1"/>
</dbReference>
<evidence type="ECO:0000259" key="6">
    <source>
        <dbReference type="PROSITE" id="PS50949"/>
    </source>
</evidence>
<dbReference type="SUPFAM" id="SSF53383">
    <property type="entry name" value="PLP-dependent transferases"/>
    <property type="match status" value="1"/>
</dbReference>
<dbReference type="GO" id="GO:0003700">
    <property type="term" value="F:DNA-binding transcription factor activity"/>
    <property type="evidence" value="ECO:0007669"/>
    <property type="project" value="InterPro"/>
</dbReference>
<proteinExistence type="inferred from homology"/>
<dbReference type="STRING" id="1715692.RUE5091_04098"/>
<evidence type="ECO:0000256" key="5">
    <source>
        <dbReference type="ARBA" id="ARBA00023163"/>
    </source>
</evidence>
<keyword evidence="4" id="KW-0238">DNA-binding</keyword>
<dbReference type="Proteomes" id="UP000051260">
    <property type="component" value="Unassembled WGS sequence"/>
</dbReference>
<name>A0A0P1J069_9RHOB</name>
<dbReference type="PANTHER" id="PTHR46577:SF1">
    <property type="entry name" value="HTH-TYPE TRANSCRIPTIONAL REGULATORY PROTEIN GABR"/>
    <property type="match status" value="1"/>
</dbReference>
<dbReference type="SMART" id="SM00345">
    <property type="entry name" value="HTH_GNTR"/>
    <property type="match status" value="1"/>
</dbReference>
<organism evidence="7 8">
    <name type="scientific">Ruegeria denitrificans</name>
    <dbReference type="NCBI Taxonomy" id="1715692"/>
    <lineage>
        <taxon>Bacteria</taxon>
        <taxon>Pseudomonadati</taxon>
        <taxon>Pseudomonadota</taxon>
        <taxon>Alphaproteobacteria</taxon>
        <taxon>Rhodobacterales</taxon>
        <taxon>Roseobacteraceae</taxon>
        <taxon>Ruegeria</taxon>
    </lineage>
</organism>
<protein>
    <submittedName>
        <fullName evidence="7">HTH-type transcriptional regulatory protein GabR</fullName>
    </submittedName>
</protein>
<dbReference type="Gene3D" id="3.40.640.10">
    <property type="entry name" value="Type I PLP-dependent aspartate aminotransferase-like (Major domain)"/>
    <property type="match status" value="1"/>
</dbReference>
<dbReference type="GO" id="GO:0003677">
    <property type="term" value="F:DNA binding"/>
    <property type="evidence" value="ECO:0007669"/>
    <property type="project" value="UniProtKB-KW"/>
</dbReference>
<dbReference type="RefSeq" id="WP_058283720.1">
    <property type="nucleotide sequence ID" value="NZ_CYUD01000017.1"/>
</dbReference>
<dbReference type="PANTHER" id="PTHR46577">
    <property type="entry name" value="HTH-TYPE TRANSCRIPTIONAL REGULATORY PROTEIN GABR"/>
    <property type="match status" value="1"/>
</dbReference>